<evidence type="ECO:0000313" key="3">
    <source>
        <dbReference type="Proteomes" id="UP000191691"/>
    </source>
</evidence>
<reference evidence="3" key="1">
    <citation type="journal article" date="2017" name="Nat. Microbiol.">
        <title>Global analysis of biosynthetic gene clusters reveals vast potential of secondary metabolite production in Penicillium species.</title>
        <authorList>
            <person name="Nielsen J.C."/>
            <person name="Grijseels S."/>
            <person name="Prigent S."/>
            <person name="Ji B."/>
            <person name="Dainat J."/>
            <person name="Nielsen K.F."/>
            <person name="Frisvad J.C."/>
            <person name="Workman M."/>
            <person name="Nielsen J."/>
        </authorList>
    </citation>
    <scope>NUCLEOTIDE SEQUENCE [LARGE SCALE GENOMIC DNA]</scope>
    <source>
        <strain evidence="3">IBT 13039</strain>
    </source>
</reference>
<dbReference type="AlphaFoldDB" id="A0A1V6Z729"/>
<proteinExistence type="predicted"/>
<organism evidence="2 3">
    <name type="scientific">Penicillium nalgiovense</name>
    <dbReference type="NCBI Taxonomy" id="60175"/>
    <lineage>
        <taxon>Eukaryota</taxon>
        <taxon>Fungi</taxon>
        <taxon>Dikarya</taxon>
        <taxon>Ascomycota</taxon>
        <taxon>Pezizomycotina</taxon>
        <taxon>Eurotiomycetes</taxon>
        <taxon>Eurotiomycetidae</taxon>
        <taxon>Eurotiales</taxon>
        <taxon>Aspergillaceae</taxon>
        <taxon>Penicillium</taxon>
    </lineage>
</organism>
<sequence length="215" mass="24018">MAATILAAQDTECLESPGFDSTMLQNYQASALHSFDRYNSTTSNPAGDSAEVIKFESPRQRQYSEVLHEKRPQGYTFFPSPYATGLIRCSSLLSHAYIKHKRNSSQKKEPRRSENGAQLSDPVHNLEEVVDVTLRDKFKVYFSADASCGYWAVPIKPGEDFSAAVTTPHGQHARWMGMGLRTAMSTYPQFTDLVLGPLPGDDERSIPREEVISDH</sequence>
<feature type="region of interest" description="Disordered" evidence="1">
    <location>
        <begin position="100"/>
        <end position="122"/>
    </location>
</feature>
<evidence type="ECO:0000256" key="1">
    <source>
        <dbReference type="SAM" id="MobiDB-lite"/>
    </source>
</evidence>
<accession>A0A1V6Z729</accession>
<protein>
    <submittedName>
        <fullName evidence="2">Uncharacterized protein</fullName>
    </submittedName>
</protein>
<name>A0A1V6Z729_PENNA</name>
<comment type="caution">
    <text evidence="2">The sequence shown here is derived from an EMBL/GenBank/DDBJ whole genome shotgun (WGS) entry which is preliminary data.</text>
</comment>
<dbReference type="EMBL" id="MOOB01000002">
    <property type="protein sequence ID" value="OQE95460.1"/>
    <property type="molecule type" value="Genomic_DNA"/>
</dbReference>
<evidence type="ECO:0000313" key="2">
    <source>
        <dbReference type="EMBL" id="OQE95460.1"/>
    </source>
</evidence>
<dbReference type="Proteomes" id="UP000191691">
    <property type="component" value="Unassembled WGS sequence"/>
</dbReference>
<gene>
    <name evidence="2" type="ORF">PENNAL_c0002G01363</name>
</gene>
<keyword evidence="3" id="KW-1185">Reference proteome</keyword>